<evidence type="ECO:0000259" key="4">
    <source>
        <dbReference type="Pfam" id="PF00392"/>
    </source>
</evidence>
<organism evidence="5 6">
    <name type="scientific">Erythrobacter longus</name>
    <dbReference type="NCBI Taxonomy" id="1044"/>
    <lineage>
        <taxon>Bacteria</taxon>
        <taxon>Pseudomonadati</taxon>
        <taxon>Pseudomonadota</taxon>
        <taxon>Alphaproteobacteria</taxon>
        <taxon>Sphingomonadales</taxon>
        <taxon>Erythrobacteraceae</taxon>
        <taxon>Erythrobacter/Porphyrobacter group</taxon>
        <taxon>Erythrobacter</taxon>
    </lineage>
</organism>
<proteinExistence type="predicted"/>
<dbReference type="Pfam" id="PF00392">
    <property type="entry name" value="GntR"/>
    <property type="match status" value="1"/>
</dbReference>
<accession>A0A074M708</accession>
<protein>
    <recommendedName>
        <fullName evidence="4">HTH gntR-type domain-containing protein</fullName>
    </recommendedName>
</protein>
<dbReference type="InterPro" id="IPR036388">
    <property type="entry name" value="WH-like_DNA-bd_sf"/>
</dbReference>
<dbReference type="SUPFAM" id="SSF46785">
    <property type="entry name" value="Winged helix' DNA-binding domain"/>
    <property type="match status" value="1"/>
</dbReference>
<evidence type="ECO:0000313" key="6">
    <source>
        <dbReference type="Proteomes" id="UP000027647"/>
    </source>
</evidence>
<dbReference type="eggNOG" id="ENOG50317SY">
    <property type="taxonomic scope" value="Bacteria"/>
</dbReference>
<keyword evidence="3" id="KW-0804">Transcription</keyword>
<gene>
    <name evidence="5" type="ORF">EH31_10640</name>
</gene>
<comment type="caution">
    <text evidence="5">The sequence shown here is derived from an EMBL/GenBank/DDBJ whole genome shotgun (WGS) entry which is preliminary data.</text>
</comment>
<keyword evidence="1" id="KW-0805">Transcription regulation</keyword>
<evidence type="ECO:0000256" key="1">
    <source>
        <dbReference type="ARBA" id="ARBA00023015"/>
    </source>
</evidence>
<name>A0A074M708_ERYLO</name>
<feature type="domain" description="HTH gntR-type" evidence="4">
    <location>
        <begin position="7"/>
        <end position="62"/>
    </location>
</feature>
<keyword evidence="6" id="KW-1185">Reference proteome</keyword>
<evidence type="ECO:0000313" key="5">
    <source>
        <dbReference type="EMBL" id="KEO90536.1"/>
    </source>
</evidence>
<dbReference type="PANTHER" id="PTHR43537">
    <property type="entry name" value="TRANSCRIPTIONAL REGULATOR, GNTR FAMILY"/>
    <property type="match status" value="1"/>
</dbReference>
<sequence>MQSKIDATYIDLREKILFGELEPGSPMTFEHIVQHTGVSASMARELILSLGAGGYLTRRGRGHVVSSFTKEQVEEWRLALGAIVEIGALRLALVGGETLDAAEQFLNANVRDLSHRQEDFFLGAVAFTTIILGGRGSALSQLVEQFIPQAFFRLQWLSDVYAERTGYLVEASDRYLEAARAKDMEGVRQASRSFFDGTAPALHKLADEMAAGSYPPKDRHDGFHTIEPKITGAPTYAGSARAMTPLLSPLGEREFDAHPF</sequence>
<dbReference type="GO" id="GO:0003677">
    <property type="term" value="F:DNA binding"/>
    <property type="evidence" value="ECO:0007669"/>
    <property type="project" value="UniProtKB-KW"/>
</dbReference>
<reference evidence="5 6" key="1">
    <citation type="submission" date="2014-04" db="EMBL/GenBank/DDBJ databases">
        <title>A comprehensive comparison of genomes of Erythrobacter spp. strains.</title>
        <authorList>
            <person name="Zheng Q."/>
        </authorList>
    </citation>
    <scope>NUCLEOTIDE SEQUENCE [LARGE SCALE GENOMIC DNA]</scope>
    <source>
        <strain evidence="5 6">DSM 6997</strain>
    </source>
</reference>
<keyword evidence="2" id="KW-0238">DNA-binding</keyword>
<dbReference type="EMBL" id="JMIW01000003">
    <property type="protein sequence ID" value="KEO90536.1"/>
    <property type="molecule type" value="Genomic_DNA"/>
</dbReference>
<dbReference type="RefSeq" id="WP_034959982.1">
    <property type="nucleotide sequence ID" value="NZ_JMIW01000003.1"/>
</dbReference>
<dbReference type="AlphaFoldDB" id="A0A074M708"/>
<evidence type="ECO:0000256" key="3">
    <source>
        <dbReference type="ARBA" id="ARBA00023163"/>
    </source>
</evidence>
<dbReference type="InterPro" id="IPR036390">
    <property type="entry name" value="WH_DNA-bd_sf"/>
</dbReference>
<dbReference type="STRING" id="1044.EH31_10640"/>
<evidence type="ECO:0000256" key="2">
    <source>
        <dbReference type="ARBA" id="ARBA00023125"/>
    </source>
</evidence>
<dbReference type="Proteomes" id="UP000027647">
    <property type="component" value="Unassembled WGS sequence"/>
</dbReference>
<dbReference type="GO" id="GO:0003700">
    <property type="term" value="F:DNA-binding transcription factor activity"/>
    <property type="evidence" value="ECO:0007669"/>
    <property type="project" value="InterPro"/>
</dbReference>
<dbReference type="PANTHER" id="PTHR43537:SF5">
    <property type="entry name" value="UXU OPERON TRANSCRIPTIONAL REGULATOR"/>
    <property type="match status" value="1"/>
</dbReference>
<dbReference type="Gene3D" id="1.10.10.10">
    <property type="entry name" value="Winged helix-like DNA-binding domain superfamily/Winged helix DNA-binding domain"/>
    <property type="match status" value="1"/>
</dbReference>
<dbReference type="InterPro" id="IPR000524">
    <property type="entry name" value="Tscrpt_reg_HTH_GntR"/>
</dbReference>